<dbReference type="AlphaFoldDB" id="A0A158E848"/>
<evidence type="ECO:0000313" key="1">
    <source>
        <dbReference type="EMBL" id="SAL03028.1"/>
    </source>
</evidence>
<proteinExistence type="predicted"/>
<dbReference type="Proteomes" id="UP000071859">
    <property type="component" value="Unassembled WGS sequence"/>
</dbReference>
<gene>
    <name evidence="1" type="ORF">AWB78_06483</name>
</gene>
<comment type="caution">
    <text evidence="1">The sequence shown here is derived from an EMBL/GenBank/DDBJ whole genome shotgun (WGS) entry which is preliminary data.</text>
</comment>
<evidence type="ECO:0000313" key="2">
    <source>
        <dbReference type="Proteomes" id="UP000071859"/>
    </source>
</evidence>
<reference evidence="1" key="1">
    <citation type="submission" date="2016-01" db="EMBL/GenBank/DDBJ databases">
        <authorList>
            <person name="Peeters C."/>
        </authorList>
    </citation>
    <scope>NUCLEOTIDE SEQUENCE</scope>
    <source>
        <strain evidence="1">LMG 29321</strain>
    </source>
</reference>
<keyword evidence="2" id="KW-1185">Reference proteome</keyword>
<accession>A0A158E848</accession>
<dbReference type="EMBL" id="FCOX02000052">
    <property type="protein sequence ID" value="SAL03028.1"/>
    <property type="molecule type" value="Genomic_DNA"/>
</dbReference>
<organism evidence="1 2">
    <name type="scientific">Caballeronia calidae</name>
    <dbReference type="NCBI Taxonomy" id="1777139"/>
    <lineage>
        <taxon>Bacteria</taxon>
        <taxon>Pseudomonadati</taxon>
        <taxon>Pseudomonadota</taxon>
        <taxon>Betaproteobacteria</taxon>
        <taxon>Burkholderiales</taxon>
        <taxon>Burkholderiaceae</taxon>
        <taxon>Caballeronia</taxon>
    </lineage>
</organism>
<name>A0A158E848_9BURK</name>
<protein>
    <submittedName>
        <fullName evidence="1">Uncharacterized protein</fullName>
    </submittedName>
</protein>
<sequence>MRNVEAYSLANVAGGDMLYVDETPHQGRGAFYCSLFPHATFNGRALWAGCRIEDGEEVDPHTPLEVASHSIKFFNT</sequence>